<feature type="domain" description="Peptidase M15C" evidence="2">
    <location>
        <begin position="134"/>
        <end position="215"/>
    </location>
</feature>
<dbReference type="Gene3D" id="3.30.1380.10">
    <property type="match status" value="1"/>
</dbReference>
<accession>A0A0F5MQ44</accession>
<dbReference type="EMBL" id="JYHA01000023">
    <property type="protein sequence ID" value="KKB96801.1"/>
    <property type="molecule type" value="Genomic_DNA"/>
</dbReference>
<evidence type="ECO:0000256" key="1">
    <source>
        <dbReference type="SAM" id="SignalP"/>
    </source>
</evidence>
<dbReference type="Proteomes" id="UP000033358">
    <property type="component" value="Unassembled WGS sequence"/>
</dbReference>
<dbReference type="GO" id="GO:0008233">
    <property type="term" value="F:peptidase activity"/>
    <property type="evidence" value="ECO:0007669"/>
    <property type="project" value="InterPro"/>
</dbReference>
<evidence type="ECO:0000313" key="3">
    <source>
        <dbReference type="EMBL" id="KKB96801.1"/>
    </source>
</evidence>
<name>A0A0F5MQ44_9RICK</name>
<organism evidence="3 4">
    <name type="scientific">Candidatus Arcanibacter lacustris</name>
    <dbReference type="NCBI Taxonomy" id="1607817"/>
    <lineage>
        <taxon>Bacteria</taxon>
        <taxon>Pseudomonadati</taxon>
        <taxon>Pseudomonadota</taxon>
        <taxon>Alphaproteobacteria</taxon>
        <taxon>Rickettsiales</taxon>
        <taxon>Candidatus Arcanibacter</taxon>
    </lineage>
</organism>
<dbReference type="InterPro" id="IPR009045">
    <property type="entry name" value="Zn_M74/Hedgehog-like"/>
</dbReference>
<keyword evidence="4" id="KW-1185">Reference proteome</keyword>
<feature type="signal peptide" evidence="1">
    <location>
        <begin position="1"/>
        <end position="18"/>
    </location>
</feature>
<reference evidence="3 4" key="1">
    <citation type="submission" date="2015-02" db="EMBL/GenBank/DDBJ databases">
        <title>Single cell genomics of a rare environmental alphaproteobacterium provides unique insights into Rickettsiaceae evolution.</title>
        <authorList>
            <person name="Martijn J."/>
            <person name="Schulz F."/>
            <person name="Zaremba-Niedzwiedzka K."/>
            <person name="Viklund J."/>
            <person name="Stepanauskas R."/>
            <person name="Andersson S.G.E."/>
            <person name="Horn M."/>
            <person name="Guy L."/>
            <person name="Ettema T.J.G."/>
        </authorList>
    </citation>
    <scope>NUCLEOTIDE SEQUENCE [LARGE SCALE GENOMIC DNA]</scope>
    <source>
        <strain evidence="3 4">SCGC AAA041-L04</strain>
    </source>
</reference>
<comment type="caution">
    <text evidence="3">The sequence shown here is derived from an EMBL/GenBank/DDBJ whole genome shotgun (WGS) entry which is preliminary data.</text>
</comment>
<dbReference type="Pfam" id="PF13539">
    <property type="entry name" value="Peptidase_M15_4"/>
    <property type="match status" value="1"/>
</dbReference>
<dbReference type="InterPro" id="IPR039561">
    <property type="entry name" value="Peptidase_M15C"/>
</dbReference>
<evidence type="ECO:0000259" key="2">
    <source>
        <dbReference type="Pfam" id="PF13539"/>
    </source>
</evidence>
<dbReference type="AlphaFoldDB" id="A0A0F5MQ44"/>
<dbReference type="SUPFAM" id="SSF55166">
    <property type="entry name" value="Hedgehog/DD-peptidase"/>
    <property type="match status" value="1"/>
</dbReference>
<sequence>MFKKIILMSLLMSLPSHASANTKKDPIFSISAIPNHITEDMVQKNIWNEKCPVGIKRLKLLNLSYYDFEGNHHQDGKMIIIDAMAEKVLAVFKELHKRKFPIAKIKLINDYNGDDELSMIDNNTSAFICREVTGGGRISLHSYGVAIDVNPVQNPYISINNLVTKVSPKEGANYINRTNIRAGMVEPVVDVFTNNGFSIWGGTWNDPVDWMHFQLTRAEAENLSDYK</sequence>
<dbReference type="PATRIC" id="fig|1607817.3.peg.111"/>
<evidence type="ECO:0000313" key="4">
    <source>
        <dbReference type="Proteomes" id="UP000033358"/>
    </source>
</evidence>
<proteinExistence type="predicted"/>
<protein>
    <recommendedName>
        <fullName evidence="2">Peptidase M15C domain-containing protein</fullName>
    </recommendedName>
</protein>
<gene>
    <name evidence="3" type="ORF">SZ25_00110</name>
</gene>
<feature type="chain" id="PRO_5002492842" description="Peptidase M15C domain-containing protein" evidence="1">
    <location>
        <begin position="19"/>
        <end position="227"/>
    </location>
</feature>
<keyword evidence="1" id="KW-0732">Signal</keyword>